<comment type="caution">
    <text evidence="5">The sequence shown here is derived from an EMBL/GenBank/DDBJ whole genome shotgun (WGS) entry which is preliminary data.</text>
</comment>
<dbReference type="PANTHER" id="PTHR32303">
    <property type="entry name" value="QUINOPROTEIN ALCOHOL DEHYDROGENASE (CYTOCHROME C)"/>
    <property type="match status" value="1"/>
</dbReference>
<dbReference type="SUPFAM" id="SSF50998">
    <property type="entry name" value="Quinoprotein alcohol dehydrogenase-like"/>
    <property type="match status" value="1"/>
</dbReference>
<reference evidence="5 6" key="1">
    <citation type="submission" date="2018-11" db="EMBL/GenBank/DDBJ databases">
        <authorList>
            <person name="Mardanov A.V."/>
            <person name="Ravin N.V."/>
            <person name="Dedysh S.N."/>
        </authorList>
    </citation>
    <scope>NUCLEOTIDE SEQUENCE [LARGE SCALE GENOMIC DNA]</scope>
    <source>
        <strain evidence="5 6">AF10</strain>
    </source>
</reference>
<proteinExistence type="inferred from homology"/>
<dbReference type="EMBL" id="RDSM01000003">
    <property type="protein sequence ID" value="RXH54566.1"/>
    <property type="molecule type" value="Genomic_DNA"/>
</dbReference>
<reference evidence="6" key="2">
    <citation type="submission" date="2019-02" db="EMBL/GenBank/DDBJ databases">
        <title>Granulicella sibirica sp. nov., a psychrotolerant acidobacterium isolated from an organic soil layer in forested tundra, West Siberia.</title>
        <authorList>
            <person name="Oshkin I.Y."/>
            <person name="Kulichevskaya I.S."/>
            <person name="Rijpstra W.I.C."/>
            <person name="Sinninghe Damste J.S."/>
            <person name="Rakitin A.L."/>
            <person name="Ravin N.V."/>
            <person name="Dedysh S.N."/>
        </authorList>
    </citation>
    <scope>NUCLEOTIDE SEQUENCE [LARGE SCALE GENOMIC DNA]</scope>
    <source>
        <strain evidence="6">AF10</strain>
    </source>
</reference>
<feature type="domain" description="Pyrrolo-quinoline quinone repeat" evidence="4">
    <location>
        <begin position="369"/>
        <end position="516"/>
    </location>
</feature>
<comment type="similarity">
    <text evidence="2">Belongs to the bacterial PQQ dehydrogenase family.</text>
</comment>
<name>A0A4Q0SZP7_9BACT</name>
<evidence type="ECO:0000256" key="3">
    <source>
        <dbReference type="ARBA" id="ARBA00023002"/>
    </source>
</evidence>
<dbReference type="InterPro" id="IPR011047">
    <property type="entry name" value="Quinoprotein_ADH-like_sf"/>
</dbReference>
<dbReference type="GO" id="GO:0016491">
    <property type="term" value="F:oxidoreductase activity"/>
    <property type="evidence" value="ECO:0007669"/>
    <property type="project" value="UniProtKB-KW"/>
</dbReference>
<evidence type="ECO:0000256" key="1">
    <source>
        <dbReference type="ARBA" id="ARBA00001931"/>
    </source>
</evidence>
<dbReference type="InterPro" id="IPR018391">
    <property type="entry name" value="PQQ_b-propeller_rpt"/>
</dbReference>
<sequence length="531" mass="57341">MGCALAALVSGMALGQSGVVDVKQGDLLQKEIRENWVSYNGDYTGKRYSSLTEVTPANVKQLGAKWIFHTKNAGVLQVTPVVVAGVMFVTGSNDAYALDAKTGKQLWHHARGVSTGLIDDASGHINRGVAVLGSRLYMETDNAHLLCLDARSGNVIWDVLYATGNKNFGATSAPLIVKDKVLVGTSGGDDGVRGFIAAFDVKTGKEAWRFWTIPGPGEKGSESWPGEMYLHGGGTTWMPGTYDPELDTIFWGTGNPSPDFDGSVRPGDDLYTSSLLALDPDTGKLKWHFQFSPHDLYDYDAVQTPVLVDAEFKGKRRKLVVTANRNGFLYILDRTTGEYLFSKQFIMIQNWAKGIDAHGRPISAGLIPDAKGVTVCPSYGGGTNWYSPSYSPGTGMFYFRSLEDCSLFKAKTEGFEEGREYYSTGASKPLNHPPNVGYINAFDLKTLDFAWRDKQAGGDHATAGVMSTASGLVAFGNDAEEFEIDDAKTGKPLWAFSPGQAMHASPMAYGVEGKQYFAVAAGDNVIAFALP</sequence>
<accession>A0A4Q0SZP7</accession>
<evidence type="ECO:0000313" key="5">
    <source>
        <dbReference type="EMBL" id="RXH54566.1"/>
    </source>
</evidence>
<evidence type="ECO:0000256" key="2">
    <source>
        <dbReference type="ARBA" id="ARBA00008156"/>
    </source>
</evidence>
<evidence type="ECO:0000313" key="6">
    <source>
        <dbReference type="Proteomes" id="UP000289437"/>
    </source>
</evidence>
<keyword evidence="6" id="KW-1185">Reference proteome</keyword>
<evidence type="ECO:0000259" key="4">
    <source>
        <dbReference type="Pfam" id="PF01011"/>
    </source>
</evidence>
<dbReference type="Pfam" id="PF01011">
    <property type="entry name" value="PQQ"/>
    <property type="match status" value="2"/>
</dbReference>
<gene>
    <name evidence="5" type="ORF">GRAN_3670</name>
</gene>
<dbReference type="SMART" id="SM00564">
    <property type="entry name" value="PQQ"/>
    <property type="match status" value="4"/>
</dbReference>
<dbReference type="AlphaFoldDB" id="A0A4Q0SZP7"/>
<feature type="domain" description="Pyrrolo-quinoline quinone repeat" evidence="4">
    <location>
        <begin position="36"/>
        <end position="341"/>
    </location>
</feature>
<dbReference type="Proteomes" id="UP000289437">
    <property type="component" value="Unassembled WGS sequence"/>
</dbReference>
<keyword evidence="3" id="KW-0560">Oxidoreductase</keyword>
<dbReference type="InterPro" id="IPR002372">
    <property type="entry name" value="PQQ_rpt_dom"/>
</dbReference>
<organism evidence="5 6">
    <name type="scientific">Granulicella sibirica</name>
    <dbReference type="NCBI Taxonomy" id="2479048"/>
    <lineage>
        <taxon>Bacteria</taxon>
        <taxon>Pseudomonadati</taxon>
        <taxon>Acidobacteriota</taxon>
        <taxon>Terriglobia</taxon>
        <taxon>Terriglobales</taxon>
        <taxon>Acidobacteriaceae</taxon>
        <taxon>Granulicella</taxon>
    </lineage>
</organism>
<protein>
    <submittedName>
        <fullName evidence="5">Glucose dehydrogenase, PQQ-dependent</fullName>
    </submittedName>
</protein>
<comment type="cofactor">
    <cofactor evidence="1">
        <name>pyrroloquinoline quinone</name>
        <dbReference type="ChEBI" id="CHEBI:58442"/>
    </cofactor>
</comment>
<dbReference type="Gene3D" id="2.140.10.10">
    <property type="entry name" value="Quinoprotein alcohol dehydrogenase-like superfamily"/>
    <property type="match status" value="1"/>
</dbReference>